<accession>A0A8H8DJH3</accession>
<gene>
    <name evidence="4" type="ORF">BJ554DRAFT_7180</name>
</gene>
<dbReference type="PANTHER" id="PTHR47093">
    <property type="entry name" value="PROTEIN JSN1-RELATED"/>
    <property type="match status" value="1"/>
</dbReference>
<feature type="repeat" description="Pumilio" evidence="2">
    <location>
        <begin position="181"/>
        <end position="216"/>
    </location>
</feature>
<protein>
    <submittedName>
        <fullName evidence="4">Armadillo-type protein</fullName>
    </submittedName>
</protein>
<proteinExistence type="predicted"/>
<keyword evidence="5" id="KW-1185">Reference proteome</keyword>
<dbReference type="SMART" id="SM00025">
    <property type="entry name" value="Pumilio"/>
    <property type="match status" value="4"/>
</dbReference>
<dbReference type="GO" id="GO:0000288">
    <property type="term" value="P:nuclear-transcribed mRNA catabolic process, deadenylation-dependent decay"/>
    <property type="evidence" value="ECO:0007669"/>
    <property type="project" value="TreeGrafter"/>
</dbReference>
<dbReference type="Pfam" id="PF00806">
    <property type="entry name" value="PUF"/>
    <property type="match status" value="3"/>
</dbReference>
<dbReference type="Proteomes" id="UP000673691">
    <property type="component" value="Unassembled WGS sequence"/>
</dbReference>
<dbReference type="InterPro" id="IPR001313">
    <property type="entry name" value="Pumilio_RNA-bd_rpt"/>
</dbReference>
<dbReference type="PROSITE" id="PS50303">
    <property type="entry name" value="PUM_HD"/>
    <property type="match status" value="1"/>
</dbReference>
<dbReference type="PANTHER" id="PTHR47093:SF1">
    <property type="entry name" value="PROTEIN JSN1-RELATED"/>
    <property type="match status" value="1"/>
</dbReference>
<feature type="domain" description="PUM-HD" evidence="3">
    <location>
        <begin position="118"/>
        <end position="372"/>
    </location>
</feature>
<evidence type="ECO:0000256" key="1">
    <source>
        <dbReference type="ARBA" id="ARBA00022737"/>
    </source>
</evidence>
<dbReference type="AlphaFoldDB" id="A0A8H8DJH3"/>
<dbReference type="OrthoDB" id="2017782at2759"/>
<dbReference type="EMBL" id="JAEFCI010004799">
    <property type="protein sequence ID" value="KAG5460733.1"/>
    <property type="molecule type" value="Genomic_DNA"/>
</dbReference>
<dbReference type="GO" id="GO:0003723">
    <property type="term" value="F:RNA binding"/>
    <property type="evidence" value="ECO:0007669"/>
    <property type="project" value="InterPro"/>
</dbReference>
<evidence type="ECO:0000259" key="3">
    <source>
        <dbReference type="PROSITE" id="PS50303"/>
    </source>
</evidence>
<sequence>MQGQEIGGAPVRIGFAKVPPAAIAANGHSASPGRTDISPTCGRHRQSLSAVHFAGLQDGNVDGTSPARGGFPDSSPNCSDALAVAIVSPWSVWGNIGEDDPEDESDEKIVIRATNLLREAAKLEETASDKKVLHFAYASTVPPAPEPNRHRKVDQPRLRELRKLLDSPQATAKEIEAAFDECYDDCVDLCSDYIGNTVVQKFVERCNGELKLRLVRKVAPHLAAVGVHKNGTWAVQKIIDSARTDDELREIAGALRQYTPPLLLDQFGNYVVQCCLRVGPRYNQFVFDAIYVRCCDIAQGRFGARAIRTCLESQYTTRKQQVMSRENGTAERRGFGAPLCSPAKLVAIAIIENALQLAVNPNGSILLTWLLD</sequence>
<dbReference type="Gene3D" id="1.25.10.10">
    <property type="entry name" value="Leucine-rich Repeat Variant"/>
    <property type="match status" value="1"/>
</dbReference>
<comment type="caution">
    <text evidence="4">The sequence shown here is derived from an EMBL/GenBank/DDBJ whole genome shotgun (WGS) entry which is preliminary data.</text>
</comment>
<evidence type="ECO:0000256" key="2">
    <source>
        <dbReference type="PROSITE-ProRule" id="PRU00317"/>
    </source>
</evidence>
<name>A0A8H8DJH3_9FUNG</name>
<dbReference type="InterPro" id="IPR016024">
    <property type="entry name" value="ARM-type_fold"/>
</dbReference>
<organism evidence="4 5">
    <name type="scientific">Olpidium bornovanus</name>
    <dbReference type="NCBI Taxonomy" id="278681"/>
    <lineage>
        <taxon>Eukaryota</taxon>
        <taxon>Fungi</taxon>
        <taxon>Fungi incertae sedis</taxon>
        <taxon>Olpidiomycota</taxon>
        <taxon>Olpidiomycotina</taxon>
        <taxon>Olpidiomycetes</taxon>
        <taxon>Olpidiales</taxon>
        <taxon>Olpidiaceae</taxon>
        <taxon>Olpidium</taxon>
    </lineage>
</organism>
<dbReference type="SUPFAM" id="SSF48371">
    <property type="entry name" value="ARM repeat"/>
    <property type="match status" value="1"/>
</dbReference>
<keyword evidence="1" id="KW-0677">Repeat</keyword>
<feature type="repeat" description="Pumilio" evidence="2">
    <location>
        <begin position="217"/>
        <end position="253"/>
    </location>
</feature>
<dbReference type="InterPro" id="IPR033133">
    <property type="entry name" value="PUM-HD"/>
</dbReference>
<evidence type="ECO:0000313" key="5">
    <source>
        <dbReference type="Proteomes" id="UP000673691"/>
    </source>
</evidence>
<feature type="non-terminal residue" evidence="4">
    <location>
        <position position="372"/>
    </location>
</feature>
<evidence type="ECO:0000313" key="4">
    <source>
        <dbReference type="EMBL" id="KAG5460733.1"/>
    </source>
</evidence>
<dbReference type="InterPro" id="IPR052645">
    <property type="entry name" value="Pumilio_domain_protein"/>
</dbReference>
<dbReference type="InterPro" id="IPR011989">
    <property type="entry name" value="ARM-like"/>
</dbReference>
<dbReference type="PROSITE" id="PS50302">
    <property type="entry name" value="PUM"/>
    <property type="match status" value="2"/>
</dbReference>
<reference evidence="4 5" key="1">
    <citation type="journal article" name="Sci. Rep.">
        <title>Genome-scale phylogenetic analyses confirm Olpidium as the closest living zoosporic fungus to the non-flagellated, terrestrial fungi.</title>
        <authorList>
            <person name="Chang Y."/>
            <person name="Rochon D."/>
            <person name="Sekimoto S."/>
            <person name="Wang Y."/>
            <person name="Chovatia M."/>
            <person name="Sandor L."/>
            <person name="Salamov A."/>
            <person name="Grigoriev I.V."/>
            <person name="Stajich J.E."/>
            <person name="Spatafora J.W."/>
        </authorList>
    </citation>
    <scope>NUCLEOTIDE SEQUENCE [LARGE SCALE GENOMIC DNA]</scope>
    <source>
        <strain evidence="4">S191</strain>
    </source>
</reference>